<feature type="transmembrane region" description="Helical" evidence="7">
    <location>
        <begin position="153"/>
        <end position="169"/>
    </location>
</feature>
<evidence type="ECO:0000256" key="6">
    <source>
        <dbReference type="ARBA" id="ARBA00023136"/>
    </source>
</evidence>
<dbReference type="GO" id="GO:0010181">
    <property type="term" value="F:FMN binding"/>
    <property type="evidence" value="ECO:0007669"/>
    <property type="project" value="TreeGrafter"/>
</dbReference>
<dbReference type="OrthoDB" id="1115964at2"/>
<feature type="transmembrane region" description="Helical" evidence="7">
    <location>
        <begin position="93"/>
        <end position="113"/>
    </location>
</feature>
<keyword evidence="6 7" id="KW-0472">Membrane</keyword>
<dbReference type="EMBL" id="CP040749">
    <property type="protein sequence ID" value="QCX39500.1"/>
    <property type="molecule type" value="Genomic_DNA"/>
</dbReference>
<evidence type="ECO:0000256" key="4">
    <source>
        <dbReference type="ARBA" id="ARBA00022989"/>
    </source>
</evidence>
<feature type="transmembrane region" description="Helical" evidence="7">
    <location>
        <begin position="175"/>
        <end position="192"/>
    </location>
</feature>
<evidence type="ECO:0000256" key="2">
    <source>
        <dbReference type="ARBA" id="ARBA00022448"/>
    </source>
</evidence>
<accession>A0A5B7TT08</accession>
<dbReference type="GO" id="GO:0016679">
    <property type="term" value="F:oxidoreductase activity, acting on diphenols and related substances as donors"/>
    <property type="evidence" value="ECO:0007669"/>
    <property type="project" value="TreeGrafter"/>
</dbReference>
<feature type="transmembrane region" description="Helical" evidence="7">
    <location>
        <begin position="7"/>
        <end position="28"/>
    </location>
</feature>
<dbReference type="InterPro" id="IPR013130">
    <property type="entry name" value="Fe3_Rdtase_TM_dom"/>
</dbReference>
<reference evidence="9 10" key="1">
    <citation type="submission" date="2019-05" db="EMBL/GenBank/DDBJ databases">
        <title>Algicella ahnfeltiae gen. nov., sp. nov., a novel marine bacterium of the family Flavobacteriaceae isolated from a red alga.</title>
        <authorList>
            <person name="Nedashkovskaya O.I."/>
            <person name="Kukhlevskiy A.D."/>
            <person name="Kim S.-G."/>
            <person name="Zhukova N.V."/>
            <person name="Mikhailov V.V."/>
        </authorList>
    </citation>
    <scope>NUCLEOTIDE SEQUENCE [LARGE SCALE GENOMIC DNA]</scope>
    <source>
        <strain evidence="9 10">10Alg115</strain>
    </source>
</reference>
<evidence type="ECO:0000313" key="10">
    <source>
        <dbReference type="Proteomes" id="UP000306229"/>
    </source>
</evidence>
<evidence type="ECO:0000256" key="3">
    <source>
        <dbReference type="ARBA" id="ARBA00022692"/>
    </source>
</evidence>
<keyword evidence="4 7" id="KW-1133">Transmembrane helix</keyword>
<evidence type="ECO:0000313" key="9">
    <source>
        <dbReference type="EMBL" id="QCX39500.1"/>
    </source>
</evidence>
<feature type="transmembrane region" description="Helical" evidence="7">
    <location>
        <begin position="119"/>
        <end position="137"/>
    </location>
</feature>
<sequence length="212" mass="24343">MNFLKKNYGWMIVTLIAILPLFIIINMINIDFSNGLTITLIESAASDGKTTLEMLYHISGEFAIRWMTAVLSCTPFFILFGINNLYVRQSMGIATAVWSFIHFVIFLVAEGFLETFTQVNYIAGFIAILILIPLFFTSNKKSMRRLKKNWKKLQRLAYVAISLSLLHIVLLDKTWLIYAVIVGLGFIIRIPVVKDKFIKLRLNKTRNKLSIQ</sequence>
<keyword evidence="10" id="KW-1185">Reference proteome</keyword>
<comment type="subcellular location">
    <subcellularLocation>
        <location evidence="1">Membrane</location>
        <topology evidence="1">Multi-pass membrane protein</topology>
    </subcellularLocation>
</comment>
<proteinExistence type="predicted"/>
<evidence type="ECO:0000256" key="7">
    <source>
        <dbReference type="SAM" id="Phobius"/>
    </source>
</evidence>
<keyword evidence="2" id="KW-0813">Transport</keyword>
<dbReference type="InterPro" id="IPR022837">
    <property type="entry name" value="MsrQ-like"/>
</dbReference>
<dbReference type="PANTHER" id="PTHR36964:SF1">
    <property type="entry name" value="PROTEIN-METHIONINE-SULFOXIDE REDUCTASE HEME-BINDING SUBUNIT MSRQ"/>
    <property type="match status" value="1"/>
</dbReference>
<dbReference type="Pfam" id="PF01794">
    <property type="entry name" value="Ferric_reduct"/>
    <property type="match status" value="1"/>
</dbReference>
<evidence type="ECO:0000256" key="5">
    <source>
        <dbReference type="ARBA" id="ARBA00023004"/>
    </source>
</evidence>
<dbReference type="PANTHER" id="PTHR36964">
    <property type="entry name" value="PROTEIN-METHIONINE-SULFOXIDE REDUCTASE HEME-BINDING SUBUNIT MSRQ"/>
    <property type="match status" value="1"/>
</dbReference>
<protein>
    <submittedName>
        <fullName evidence="9">Ferric reductase</fullName>
    </submittedName>
</protein>
<gene>
    <name evidence="9" type="ORF">FF125_14020</name>
</gene>
<name>A0A5B7TT08_9FLAO</name>
<keyword evidence="3 7" id="KW-0812">Transmembrane</keyword>
<dbReference type="AlphaFoldDB" id="A0A5B7TT08"/>
<evidence type="ECO:0000256" key="1">
    <source>
        <dbReference type="ARBA" id="ARBA00004141"/>
    </source>
</evidence>
<dbReference type="GO" id="GO:0005886">
    <property type="term" value="C:plasma membrane"/>
    <property type="evidence" value="ECO:0007669"/>
    <property type="project" value="TreeGrafter"/>
</dbReference>
<dbReference type="KEGG" id="fbe:FF125_14020"/>
<feature type="domain" description="Ferric oxidoreductase" evidence="8">
    <location>
        <begin position="84"/>
        <end position="163"/>
    </location>
</feature>
<dbReference type="Proteomes" id="UP000306229">
    <property type="component" value="Chromosome"/>
</dbReference>
<dbReference type="RefSeq" id="WP_138950352.1">
    <property type="nucleotide sequence ID" value="NZ_CP040749.1"/>
</dbReference>
<organism evidence="9 10">
    <name type="scientific">Aureibaculum algae</name>
    <dbReference type="NCBI Taxonomy" id="2584122"/>
    <lineage>
        <taxon>Bacteria</taxon>
        <taxon>Pseudomonadati</taxon>
        <taxon>Bacteroidota</taxon>
        <taxon>Flavobacteriia</taxon>
        <taxon>Flavobacteriales</taxon>
        <taxon>Flavobacteriaceae</taxon>
        <taxon>Aureibaculum</taxon>
    </lineage>
</organism>
<dbReference type="GO" id="GO:0020037">
    <property type="term" value="F:heme binding"/>
    <property type="evidence" value="ECO:0007669"/>
    <property type="project" value="TreeGrafter"/>
</dbReference>
<keyword evidence="5" id="KW-0408">Iron</keyword>
<evidence type="ECO:0000259" key="8">
    <source>
        <dbReference type="Pfam" id="PF01794"/>
    </source>
</evidence>
<feature type="transmembrane region" description="Helical" evidence="7">
    <location>
        <begin position="63"/>
        <end position="86"/>
    </location>
</feature>